<dbReference type="HOGENOM" id="CLU_2817922_0_0_1"/>
<dbReference type="Proteomes" id="UP000011713">
    <property type="component" value="Unassembled WGS sequence"/>
</dbReference>
<evidence type="ECO:0000256" key="1">
    <source>
        <dbReference type="SAM" id="SignalP"/>
    </source>
</evidence>
<reference evidence="2" key="2">
    <citation type="submission" date="2015-06" db="UniProtKB">
        <authorList>
            <consortium name="EnsemblProtists"/>
        </authorList>
    </citation>
    <scope>IDENTIFICATION</scope>
    <source>
        <strain evidence="2">Emoy2</strain>
    </source>
</reference>
<dbReference type="EMBL" id="JH598180">
    <property type="status" value="NOT_ANNOTATED_CDS"/>
    <property type="molecule type" value="Genomic_DNA"/>
</dbReference>
<evidence type="ECO:0008006" key="4">
    <source>
        <dbReference type="Google" id="ProtNLM"/>
    </source>
</evidence>
<name>M4BEI9_HYAAE</name>
<keyword evidence="1" id="KW-0732">Signal</keyword>
<dbReference type="VEuPathDB" id="FungiDB:HpaG804707"/>
<reference evidence="3" key="1">
    <citation type="journal article" date="2010" name="Science">
        <title>Signatures of adaptation to obligate biotrophy in the Hyaloperonospora arabidopsidis genome.</title>
        <authorList>
            <person name="Baxter L."/>
            <person name="Tripathy S."/>
            <person name="Ishaque N."/>
            <person name="Boot N."/>
            <person name="Cabral A."/>
            <person name="Kemen E."/>
            <person name="Thines M."/>
            <person name="Ah-Fong A."/>
            <person name="Anderson R."/>
            <person name="Badejoko W."/>
            <person name="Bittner-Eddy P."/>
            <person name="Boore J.L."/>
            <person name="Chibucos M.C."/>
            <person name="Coates M."/>
            <person name="Dehal P."/>
            <person name="Delehaunty K."/>
            <person name="Dong S."/>
            <person name="Downton P."/>
            <person name="Dumas B."/>
            <person name="Fabro G."/>
            <person name="Fronick C."/>
            <person name="Fuerstenberg S.I."/>
            <person name="Fulton L."/>
            <person name="Gaulin E."/>
            <person name="Govers F."/>
            <person name="Hughes L."/>
            <person name="Humphray S."/>
            <person name="Jiang R.H."/>
            <person name="Judelson H."/>
            <person name="Kamoun S."/>
            <person name="Kyung K."/>
            <person name="Meijer H."/>
            <person name="Minx P."/>
            <person name="Morris P."/>
            <person name="Nelson J."/>
            <person name="Phuntumart V."/>
            <person name="Qutob D."/>
            <person name="Rehmany A."/>
            <person name="Rougon-Cardoso A."/>
            <person name="Ryden P."/>
            <person name="Torto-Alalibo T."/>
            <person name="Studholme D."/>
            <person name="Wang Y."/>
            <person name="Win J."/>
            <person name="Wood J."/>
            <person name="Clifton S.W."/>
            <person name="Rogers J."/>
            <person name="Van den Ackerveken G."/>
            <person name="Jones J.D."/>
            <person name="McDowell J.M."/>
            <person name="Beynon J."/>
            <person name="Tyler B.M."/>
        </authorList>
    </citation>
    <scope>NUCLEOTIDE SEQUENCE [LARGE SCALE GENOMIC DNA]</scope>
    <source>
        <strain evidence="3">Emoy2</strain>
    </source>
</reference>
<protein>
    <recommendedName>
        <fullName evidence="4">RxLR effector candidate protein</fullName>
    </recommendedName>
</protein>
<feature type="chain" id="PRO_5004048802" description="RxLR effector candidate protein" evidence="1">
    <location>
        <begin position="26"/>
        <end position="67"/>
    </location>
</feature>
<keyword evidence="3" id="KW-1185">Reference proteome</keyword>
<proteinExistence type="predicted"/>
<dbReference type="EnsemblProtists" id="HpaT804707">
    <property type="protein sequence ID" value="HpaP804707"/>
    <property type="gene ID" value="HpaG804707"/>
</dbReference>
<dbReference type="AlphaFoldDB" id="M4BEI9"/>
<feature type="signal peptide" evidence="1">
    <location>
        <begin position="1"/>
        <end position="25"/>
    </location>
</feature>
<evidence type="ECO:0000313" key="2">
    <source>
        <dbReference type="EnsemblProtists" id="HpaP804707"/>
    </source>
</evidence>
<evidence type="ECO:0000313" key="3">
    <source>
        <dbReference type="Proteomes" id="UP000011713"/>
    </source>
</evidence>
<dbReference type="InParanoid" id="M4BEI9"/>
<organism evidence="2 3">
    <name type="scientific">Hyaloperonospora arabidopsidis (strain Emoy2)</name>
    <name type="common">Downy mildew agent</name>
    <name type="synonym">Peronospora arabidopsidis</name>
    <dbReference type="NCBI Taxonomy" id="559515"/>
    <lineage>
        <taxon>Eukaryota</taxon>
        <taxon>Sar</taxon>
        <taxon>Stramenopiles</taxon>
        <taxon>Oomycota</taxon>
        <taxon>Peronosporomycetes</taxon>
        <taxon>Peronosporales</taxon>
        <taxon>Peronosporaceae</taxon>
        <taxon>Hyaloperonospora</taxon>
    </lineage>
</organism>
<sequence>MTPVGEFCDPFLSLELCIWLITASAETTEEGWPIGNKLARRNLHEDKQNKELMEHLVSSDAKSQACQ</sequence>
<accession>M4BEI9</accession>